<evidence type="ECO:0000256" key="1">
    <source>
        <dbReference type="SAM" id="MobiDB-lite"/>
    </source>
</evidence>
<protein>
    <submittedName>
        <fullName evidence="2">Uncharacterized protein</fullName>
    </submittedName>
</protein>
<organism evidence="2">
    <name type="scientific">viral metagenome</name>
    <dbReference type="NCBI Taxonomy" id="1070528"/>
    <lineage>
        <taxon>unclassified sequences</taxon>
        <taxon>metagenomes</taxon>
        <taxon>organismal metagenomes</taxon>
    </lineage>
</organism>
<evidence type="ECO:0000313" key="2">
    <source>
        <dbReference type="EMBL" id="QHU22740.1"/>
    </source>
</evidence>
<feature type="compositionally biased region" description="Polar residues" evidence="1">
    <location>
        <begin position="492"/>
        <end position="512"/>
    </location>
</feature>
<feature type="region of interest" description="Disordered" evidence="1">
    <location>
        <begin position="490"/>
        <end position="512"/>
    </location>
</feature>
<sequence length="655" mass="72478">MDALLVSGGLAAGGWLLNAKQESEKNTSQSKDIYDNRVLDSKMYERQTMETHLAGKNTVSKLLERPEASRSSNIDNMNQSMSLTGEIMRNDDFKHNNMVPFYGSNVKQNTDSDANSGLVERYTGVSDLSIRKEETASLFDLQQENIYGTQNVSDKMRDRYSASNFKQGVPLIEPVRVGPGLNKGYSSQPSGGFQQNDALDYARQPTVDELRVATNPKMSYEGRIVRGFKGTRRGMTPVVNQNRVIRFHSHGDIPRMNTTVVTSGETSREVFTDKPTNRQDTLYSYSGPAGPSVLKGGESLEAYSNQTTHKQDLEGYGFRNATNQNRESKLKIQYCSEVRKEETKEKSYLGHATSLVNKIVAPVQDLLRPTLKETNIHDGSIERNFSSVRKSQTIHDTNDVARTTLKELGIHDNRLGSINVSGSGRAEDPAPTNKTARETLKQWIEHANPTGPGVRNSAYNIDNAKKTVKETTGDNKHKGIATQSKGAAYITNPKNAPETSRQHVSTTEYSGQANGRTYGAYSVTDTIAPETNKENTSNNSYIGNGQGEEKPTSYADIYNATLNDLREGISKGREPTKTSIKQVSDATHIGTMEERQGLEQRTVMSMTPVQNTMADSDSVNMKTSKCQFDTSSRLDSSNVDAFVENPYTQPLDSTR</sequence>
<name>A0A6C0L1F9_9ZZZZ</name>
<feature type="compositionally biased region" description="Polar residues" evidence="1">
    <location>
        <begin position="646"/>
        <end position="655"/>
    </location>
</feature>
<dbReference type="EMBL" id="MN741017">
    <property type="protein sequence ID" value="QHU22740.1"/>
    <property type="molecule type" value="Genomic_DNA"/>
</dbReference>
<feature type="compositionally biased region" description="Polar residues" evidence="1">
    <location>
        <begin position="629"/>
        <end position="639"/>
    </location>
</feature>
<proteinExistence type="predicted"/>
<reference evidence="2" key="1">
    <citation type="journal article" date="2020" name="Nature">
        <title>Giant virus diversity and host interactions through global metagenomics.</title>
        <authorList>
            <person name="Schulz F."/>
            <person name="Roux S."/>
            <person name="Paez-Espino D."/>
            <person name="Jungbluth S."/>
            <person name="Walsh D.A."/>
            <person name="Denef V.J."/>
            <person name="McMahon K.D."/>
            <person name="Konstantinidis K.T."/>
            <person name="Eloe-Fadrosh E.A."/>
            <person name="Kyrpides N.C."/>
            <person name="Woyke T."/>
        </authorList>
    </citation>
    <scope>NUCLEOTIDE SEQUENCE</scope>
    <source>
        <strain evidence="2">GVMAG-S-ERX555907-63</strain>
    </source>
</reference>
<accession>A0A6C0L1F9</accession>
<dbReference type="AlphaFoldDB" id="A0A6C0L1F9"/>
<feature type="region of interest" description="Disordered" evidence="1">
    <location>
        <begin position="629"/>
        <end position="655"/>
    </location>
</feature>